<dbReference type="GO" id="GO:0000145">
    <property type="term" value="C:exocyst"/>
    <property type="evidence" value="ECO:0007669"/>
    <property type="project" value="InterPro"/>
</dbReference>
<dbReference type="InterPro" id="IPR016159">
    <property type="entry name" value="Cullin_repeat-like_dom_sf"/>
</dbReference>
<feature type="domain" description="Exocyst complex subunit Exo70 C-terminal" evidence="8">
    <location>
        <begin position="313"/>
        <end position="690"/>
    </location>
</feature>
<protein>
    <recommendedName>
        <fullName evidence="4 5">Exocyst complex component 7</fullName>
    </recommendedName>
    <alternativeName>
        <fullName evidence="5">Exocyst complex component Exo70</fullName>
    </alternativeName>
</protein>
<evidence type="ECO:0000256" key="5">
    <source>
        <dbReference type="RuleBase" id="RU365026"/>
    </source>
</evidence>
<keyword evidence="5" id="KW-0653">Protein transport</keyword>
<keyword evidence="2 5" id="KW-0813">Transport</keyword>
<evidence type="ECO:0000256" key="6">
    <source>
        <dbReference type="SAM" id="Coils"/>
    </source>
</evidence>
<evidence type="ECO:0000259" key="8">
    <source>
        <dbReference type="Pfam" id="PF03081"/>
    </source>
</evidence>
<feature type="coiled-coil region" evidence="6">
    <location>
        <begin position="4"/>
        <end position="31"/>
    </location>
</feature>
<dbReference type="Gene3D" id="1.20.1280.170">
    <property type="entry name" value="Exocyst complex component Exo70"/>
    <property type="match status" value="2"/>
</dbReference>
<evidence type="ECO:0000313" key="10">
    <source>
        <dbReference type="Proteomes" id="UP000555367"/>
    </source>
</evidence>
<dbReference type="SUPFAM" id="SSF74788">
    <property type="entry name" value="Cullin repeat-like"/>
    <property type="match status" value="1"/>
</dbReference>
<keyword evidence="10" id="KW-1185">Reference proteome</keyword>
<comment type="function">
    <text evidence="5">Component of the exocyst complex involved in the docking of exocytic vesicles with fusion sites on the plasma membrane.</text>
</comment>
<evidence type="ECO:0000313" key="9">
    <source>
        <dbReference type="EMBL" id="NXT43707.1"/>
    </source>
</evidence>
<dbReference type="EMBL" id="VZTQ01014612">
    <property type="protein sequence ID" value="NXT43707.1"/>
    <property type="molecule type" value="Genomic_DNA"/>
</dbReference>
<evidence type="ECO:0000256" key="1">
    <source>
        <dbReference type="ARBA" id="ARBA00006756"/>
    </source>
</evidence>
<dbReference type="OrthoDB" id="1922221at2759"/>
<evidence type="ECO:0000256" key="7">
    <source>
        <dbReference type="SAM" id="MobiDB-lite"/>
    </source>
</evidence>
<evidence type="ECO:0000256" key="4">
    <source>
        <dbReference type="ARBA" id="ARBA00026169"/>
    </source>
</evidence>
<dbReference type="PANTHER" id="PTHR12542:SF41">
    <property type="entry name" value="EXOCYST COMPLEX COMPONENT 7"/>
    <property type="match status" value="1"/>
</dbReference>
<reference evidence="9 10" key="1">
    <citation type="submission" date="2019-09" db="EMBL/GenBank/DDBJ databases">
        <title>Bird 10,000 Genomes (B10K) Project - Family phase.</title>
        <authorList>
            <person name="Zhang G."/>
        </authorList>
    </citation>
    <scope>NUCLEOTIDE SEQUENCE [LARGE SCALE GENOMIC DNA]</scope>
    <source>
        <strain evidence="9">B10K-DU-012-45</strain>
    </source>
</reference>
<feature type="region of interest" description="Disordered" evidence="7">
    <location>
        <begin position="242"/>
        <end position="268"/>
    </location>
</feature>
<name>A0A7L3CJK9_PELUR</name>
<keyword evidence="6" id="KW-0175">Coiled coil</keyword>
<gene>
    <name evidence="9" type="primary">Exoc7</name>
    <name evidence="9" type="ORF">PELURI_R09352</name>
</gene>
<dbReference type="InterPro" id="IPR046364">
    <property type="entry name" value="Exo70_C"/>
</dbReference>
<dbReference type="Proteomes" id="UP000555367">
    <property type="component" value="Unassembled WGS sequence"/>
</dbReference>
<keyword evidence="3 5" id="KW-0268">Exocytosis</keyword>
<dbReference type="AlphaFoldDB" id="A0A7L3CJK9"/>
<dbReference type="FunFam" id="1.20.1280.170:FF:000002">
    <property type="entry name" value="Exocyst complex component 7"/>
    <property type="match status" value="1"/>
</dbReference>
<dbReference type="GO" id="GO:0005546">
    <property type="term" value="F:phosphatidylinositol-4,5-bisphosphate binding"/>
    <property type="evidence" value="ECO:0007669"/>
    <property type="project" value="InterPro"/>
</dbReference>
<dbReference type="GO" id="GO:0015031">
    <property type="term" value="P:protein transport"/>
    <property type="evidence" value="ECO:0007669"/>
    <property type="project" value="UniProtKB-KW"/>
</dbReference>
<accession>A0A7L3CJK9</accession>
<feature type="non-terminal residue" evidence="9">
    <location>
        <position position="1"/>
    </location>
</feature>
<comment type="similarity">
    <text evidence="1 5">Belongs to the EXO70 family.</text>
</comment>
<proteinExistence type="inferred from homology"/>
<feature type="non-terminal residue" evidence="9">
    <location>
        <position position="697"/>
    </location>
</feature>
<dbReference type="GO" id="GO:0006887">
    <property type="term" value="P:exocytosis"/>
    <property type="evidence" value="ECO:0007669"/>
    <property type="project" value="UniProtKB-KW"/>
</dbReference>
<dbReference type="Pfam" id="PF03081">
    <property type="entry name" value="Exo70_C"/>
    <property type="match status" value="1"/>
</dbReference>
<dbReference type="Pfam" id="PF20669">
    <property type="entry name" value="Exo70_N"/>
    <property type="match status" value="1"/>
</dbReference>
<evidence type="ECO:0000256" key="2">
    <source>
        <dbReference type="ARBA" id="ARBA00022448"/>
    </source>
</evidence>
<sequence length="697" mass="80105">MIPTEEVSARRREIEDKLKQEEETLSFIKDSLEKSDQLTKNMVSILSSFESRLMKLENSIIPVHKQTENLQRLQENVEKTLSCLDHVISYYHVAKDTEKIIKEGPTGRLEEYLNCMDKIQKAVEYFQDNNPDSPELNRVKSLFERGKESLESEFRSLMTRHTKPVPPILILDLISGDDEMETQEEMSLEHLPESVLHDIIRISGWLVENGRNQDFMTVYFQIRSVQLDRSIKGLKDHFRKNSSSTGVPYSPAIQNKRKDTPTKKPIKRPGTIRKAQNLLKQYSQHGLDGKKGASNLIPMEGRDDVFDIEIDAYIHCVSAFVKLAQSEYQLLTEIVPEHHQKKTFDSLIQESLDNLIMEGDNIVSAARKAIIRHDYSAVLTIFPILKHLKQMKPEFDQVLQGTAAGTKNKLPGLITSMETTGAKALEEFADNIKNDPDKEYNMPKDGTVHELTSNAILFLQQLLDFQETAGAMLASQVLGDTYNIPLDPRETSSSASSYSSEFSRRLLSTYICKVLGNLQLNLLSKSKVYEDPALSAIFLHNNYNYILKSLEKSELIQLVAVTQKTAERSYRELIEQQIQTYQRSWLKVTDYILERNLPVFQPGVKLKDKERQMIKERFKGFNDGLEELCKIQKAWAIPDMEQRDKIRRAQKTIVKETYGAFLNRYGNVPFTKNPEKYIKYQVDQVGDMIEKLFDTSA</sequence>
<dbReference type="PANTHER" id="PTHR12542">
    <property type="entry name" value="EXOCYST COMPLEX PROTEIN EXO70"/>
    <property type="match status" value="1"/>
</dbReference>
<evidence type="ECO:0000256" key="3">
    <source>
        <dbReference type="ARBA" id="ARBA00022483"/>
    </source>
</evidence>
<comment type="caution">
    <text evidence="9">The sequence shown here is derived from an EMBL/GenBank/DDBJ whole genome shotgun (WGS) entry which is preliminary data.</text>
</comment>
<dbReference type="InterPro" id="IPR004140">
    <property type="entry name" value="Exo70"/>
</dbReference>
<organism evidence="9 10">
    <name type="scientific">Pelecanoides urinatrix</name>
    <name type="common">Common diving petrel</name>
    <name type="synonym">Procellaria urinatrix</name>
    <dbReference type="NCBI Taxonomy" id="37079"/>
    <lineage>
        <taxon>Eukaryota</taxon>
        <taxon>Metazoa</taxon>
        <taxon>Chordata</taxon>
        <taxon>Craniata</taxon>
        <taxon>Vertebrata</taxon>
        <taxon>Euteleostomi</taxon>
        <taxon>Archelosauria</taxon>
        <taxon>Archosauria</taxon>
        <taxon>Dinosauria</taxon>
        <taxon>Saurischia</taxon>
        <taxon>Theropoda</taxon>
        <taxon>Coelurosauria</taxon>
        <taxon>Aves</taxon>
        <taxon>Neognathae</taxon>
        <taxon>Neoaves</taxon>
        <taxon>Aequornithes</taxon>
        <taxon>Procellariiformes</taxon>
        <taxon>Procellariidae</taxon>
        <taxon>Pelecanoides</taxon>
    </lineage>
</organism>